<name>A0ABS5BWB9_9BACT</name>
<organism evidence="2 3">
    <name type="scientific">Gemmata palustris</name>
    <dbReference type="NCBI Taxonomy" id="2822762"/>
    <lineage>
        <taxon>Bacteria</taxon>
        <taxon>Pseudomonadati</taxon>
        <taxon>Planctomycetota</taxon>
        <taxon>Planctomycetia</taxon>
        <taxon>Gemmatales</taxon>
        <taxon>Gemmataceae</taxon>
        <taxon>Gemmata</taxon>
    </lineage>
</organism>
<feature type="region of interest" description="Disordered" evidence="1">
    <location>
        <begin position="165"/>
        <end position="201"/>
    </location>
</feature>
<feature type="region of interest" description="Disordered" evidence="1">
    <location>
        <begin position="105"/>
        <end position="131"/>
    </location>
</feature>
<proteinExistence type="predicted"/>
<dbReference type="InterPro" id="IPR005883">
    <property type="entry name" value="PilM"/>
</dbReference>
<evidence type="ECO:0000313" key="2">
    <source>
        <dbReference type="EMBL" id="MBP3958030.1"/>
    </source>
</evidence>
<reference evidence="2 3" key="1">
    <citation type="submission" date="2021-04" db="EMBL/GenBank/DDBJ databases">
        <authorList>
            <person name="Ivanova A."/>
        </authorList>
    </citation>
    <scope>NUCLEOTIDE SEQUENCE [LARGE SCALE GENOMIC DNA]</scope>
    <source>
        <strain evidence="2 3">G18</strain>
    </source>
</reference>
<dbReference type="Proteomes" id="UP000676565">
    <property type="component" value="Unassembled WGS sequence"/>
</dbReference>
<keyword evidence="3" id="KW-1185">Reference proteome</keyword>
<dbReference type="Pfam" id="PF11104">
    <property type="entry name" value="PilM_2"/>
    <property type="match status" value="1"/>
</dbReference>
<feature type="compositionally biased region" description="Polar residues" evidence="1">
    <location>
        <begin position="165"/>
        <end position="178"/>
    </location>
</feature>
<evidence type="ECO:0000313" key="3">
    <source>
        <dbReference type="Proteomes" id="UP000676565"/>
    </source>
</evidence>
<sequence>MASILKAIKPVLTDFVGEVQRSLGYFTNTHRDAHVAHMVGLGSAFKLPGLQKYLADKLSLEVKKPTKFEKLSGDAVLNDPLFQENLLTFPIAYGLALQGLGQRGSRPTCSHRASVWTGSSGPRSPMRQQRRQPCLSAWGMAMGFSGPYAAITDKDIDKGIEMTKSAGTAYSGQESKYTTKLADSKRSRTRPSSSSPERKSG</sequence>
<dbReference type="EMBL" id="JAGKQQ010000001">
    <property type="protein sequence ID" value="MBP3958030.1"/>
    <property type="molecule type" value="Genomic_DNA"/>
</dbReference>
<gene>
    <name evidence="2" type="primary">pilM</name>
    <name evidence="2" type="ORF">J8F10_22470</name>
</gene>
<protein>
    <submittedName>
        <fullName evidence="2">Pilus assembly protein PilM</fullName>
    </submittedName>
</protein>
<evidence type="ECO:0000256" key="1">
    <source>
        <dbReference type="SAM" id="MobiDB-lite"/>
    </source>
</evidence>
<accession>A0ABS5BWB9</accession>
<dbReference type="Gene3D" id="3.30.420.40">
    <property type="match status" value="1"/>
</dbReference>
<feature type="compositionally biased region" description="Low complexity" evidence="1">
    <location>
        <begin position="119"/>
        <end position="131"/>
    </location>
</feature>
<comment type="caution">
    <text evidence="2">The sequence shown here is derived from an EMBL/GenBank/DDBJ whole genome shotgun (WGS) entry which is preliminary data.</text>
</comment>